<gene>
    <name evidence="1" type="ORF">DN069_03275</name>
</gene>
<evidence type="ECO:0000313" key="2">
    <source>
        <dbReference type="Proteomes" id="UP000248889"/>
    </source>
</evidence>
<dbReference type="AlphaFoldDB" id="A0A2X0JH60"/>
<accession>A0A2X0JH60</accession>
<dbReference type="OrthoDB" id="8576080at2"/>
<protein>
    <recommendedName>
        <fullName evidence="3">Alanine-rich protein</fullName>
    </recommendedName>
</protein>
<evidence type="ECO:0000313" key="1">
    <source>
        <dbReference type="EMBL" id="RAG86998.1"/>
    </source>
</evidence>
<organism evidence="1 2">
    <name type="scientific">Streptacidiphilus pinicola</name>
    <dbReference type="NCBI Taxonomy" id="2219663"/>
    <lineage>
        <taxon>Bacteria</taxon>
        <taxon>Bacillati</taxon>
        <taxon>Actinomycetota</taxon>
        <taxon>Actinomycetes</taxon>
        <taxon>Kitasatosporales</taxon>
        <taxon>Streptomycetaceae</taxon>
        <taxon>Streptacidiphilus</taxon>
    </lineage>
</organism>
<name>A0A2X0JH60_9ACTN</name>
<sequence length="376" mass="39653">MTRRTEIGAYVYPWDLDGDPTAAGRLASLGVRRASVAAAYHAVRALTPRHPAHRVVTADHSAVYYPLDTARWTGPLRPAEAAWSPRSFGRAVTALNEAGLEVYAWTILAHSDGRFADATVVNAYGDRFPWALCIAQEAVQRYCATLAAESASQPGLAGLELESCGWYGFDHLHAHDKTAGVPLPPSAKLLFSLCFCATCADAYAAAGTDPARLRADVRAALDPVFAGTAADARLSEEQTAAVTRMRIDTAARLRARALTAIHAERPDLPVLLHANPDPLACGASPGLPTDAASAPVLLCNVRSEAALDAVRAYAGPDRRVVATVTAVEGLGGNGADLAAWCTDLVDAGATELRFYHPGLASTSDWDAMREAVVATS</sequence>
<keyword evidence="2" id="KW-1185">Reference proteome</keyword>
<proteinExistence type="predicted"/>
<dbReference type="EMBL" id="QKYN01000014">
    <property type="protein sequence ID" value="RAG86998.1"/>
    <property type="molecule type" value="Genomic_DNA"/>
</dbReference>
<comment type="caution">
    <text evidence="1">The sequence shown here is derived from an EMBL/GenBank/DDBJ whole genome shotgun (WGS) entry which is preliminary data.</text>
</comment>
<dbReference type="Proteomes" id="UP000248889">
    <property type="component" value="Unassembled WGS sequence"/>
</dbReference>
<reference evidence="1 2" key="1">
    <citation type="submission" date="2018-06" db="EMBL/GenBank/DDBJ databases">
        <title>Streptacidiphilus pinicola sp. nov., isolated from pine grove soil.</title>
        <authorList>
            <person name="Roh S.G."/>
            <person name="Park S."/>
            <person name="Kim M.-K."/>
            <person name="Yun B.-R."/>
            <person name="Park J."/>
            <person name="Kim M.J."/>
            <person name="Kim Y.S."/>
            <person name="Kim S.B."/>
        </authorList>
    </citation>
    <scope>NUCLEOTIDE SEQUENCE [LARGE SCALE GENOMIC DNA]</scope>
    <source>
        <strain evidence="1 2">MMS16-CNU450</strain>
    </source>
</reference>
<dbReference type="RefSeq" id="WP_111499272.1">
    <property type="nucleotide sequence ID" value="NZ_QKYN01000014.1"/>
</dbReference>
<evidence type="ECO:0008006" key="3">
    <source>
        <dbReference type="Google" id="ProtNLM"/>
    </source>
</evidence>